<dbReference type="GO" id="GO:0006253">
    <property type="term" value="P:dCTP catabolic process"/>
    <property type="evidence" value="ECO:0007669"/>
    <property type="project" value="TreeGrafter"/>
</dbReference>
<organism evidence="1 2">
    <name type="scientific">Paraburkholderia ribeironis</name>
    <dbReference type="NCBI Taxonomy" id="1247936"/>
    <lineage>
        <taxon>Bacteria</taxon>
        <taxon>Pseudomonadati</taxon>
        <taxon>Pseudomonadota</taxon>
        <taxon>Betaproteobacteria</taxon>
        <taxon>Burkholderiales</taxon>
        <taxon>Burkholderiaceae</taxon>
        <taxon>Paraburkholderia</taxon>
    </lineage>
</organism>
<dbReference type="Gene3D" id="1.10.287.1080">
    <property type="entry name" value="MazG-like"/>
    <property type="match status" value="1"/>
</dbReference>
<dbReference type="CDD" id="cd11537">
    <property type="entry name" value="NTP-PPase_RS21-C6_like"/>
    <property type="match status" value="1"/>
</dbReference>
<dbReference type="EMBL" id="CYGX02000034">
    <property type="protein sequence ID" value="SIT41969.1"/>
    <property type="molecule type" value="Genomic_DNA"/>
</dbReference>
<dbReference type="InterPro" id="IPR025984">
    <property type="entry name" value="DCTPP"/>
</dbReference>
<dbReference type="GO" id="GO:0042262">
    <property type="term" value="P:DNA protection"/>
    <property type="evidence" value="ECO:0007669"/>
    <property type="project" value="TreeGrafter"/>
</dbReference>
<dbReference type="RefSeq" id="WP_094780491.1">
    <property type="nucleotide sequence ID" value="NZ_CYGX02000034.1"/>
</dbReference>
<dbReference type="OrthoDB" id="9791898at2"/>
<dbReference type="GO" id="GO:0047840">
    <property type="term" value="F:dCTP diphosphatase activity"/>
    <property type="evidence" value="ECO:0007669"/>
    <property type="project" value="TreeGrafter"/>
</dbReference>
<dbReference type="AlphaFoldDB" id="A0A1N7S3Q3"/>
<reference evidence="1 2" key="1">
    <citation type="submission" date="2016-12" db="EMBL/GenBank/DDBJ databases">
        <authorList>
            <person name="Song W.-J."/>
            <person name="Kurnit D.M."/>
        </authorList>
    </citation>
    <scope>NUCLEOTIDE SEQUENCE [LARGE SCALE GENOMIC DNA]</scope>
    <source>
        <strain evidence="1 2">STM7296</strain>
    </source>
</reference>
<name>A0A1N7S3Q3_9BURK</name>
<dbReference type="STRING" id="1247936.BN2475_340018"/>
<evidence type="ECO:0000313" key="1">
    <source>
        <dbReference type="EMBL" id="SIT41969.1"/>
    </source>
</evidence>
<dbReference type="PIRSF" id="PIRSF029826">
    <property type="entry name" value="UCP029826_pph"/>
    <property type="match status" value="1"/>
</dbReference>
<evidence type="ECO:0008006" key="3">
    <source>
        <dbReference type="Google" id="ProtNLM"/>
    </source>
</evidence>
<dbReference type="GO" id="GO:0005829">
    <property type="term" value="C:cytosol"/>
    <property type="evidence" value="ECO:0007669"/>
    <property type="project" value="TreeGrafter"/>
</dbReference>
<gene>
    <name evidence="1" type="ORF">BN2475_340018</name>
</gene>
<dbReference type="InterPro" id="IPR052555">
    <property type="entry name" value="dCTP_Pyrophosphatase"/>
</dbReference>
<dbReference type="Pfam" id="PF12643">
    <property type="entry name" value="MazG-like"/>
    <property type="match status" value="1"/>
</dbReference>
<sequence length="124" mass="14498">MIEPTVRSDLTDLRNRMRSFTQERNWEQFHSPKNLAMALNVEASELLEPFQWLTSGERDELGDAKLVSVRHEMADVLLYLVRMADRLNIDLYQASLEKLALNGQKYPADMCRGSSQKYTEYKNR</sequence>
<dbReference type="PANTHER" id="PTHR46523:SF1">
    <property type="entry name" value="DCTP PYROPHOSPHATASE 1"/>
    <property type="match status" value="1"/>
</dbReference>
<keyword evidence="2" id="KW-1185">Reference proteome</keyword>
<protein>
    <recommendedName>
        <fullName evidence="3">MazG nucleotide pyrophosphohydrolase</fullName>
    </recommendedName>
</protein>
<proteinExistence type="predicted"/>
<evidence type="ECO:0000313" key="2">
    <source>
        <dbReference type="Proteomes" id="UP000187012"/>
    </source>
</evidence>
<accession>A0A1N7S3Q3</accession>
<dbReference type="PANTHER" id="PTHR46523">
    <property type="entry name" value="DCTP PYROPHOSPHATASE 1"/>
    <property type="match status" value="1"/>
</dbReference>
<dbReference type="Proteomes" id="UP000187012">
    <property type="component" value="Unassembled WGS sequence"/>
</dbReference>
<dbReference type="SUPFAM" id="SSF101386">
    <property type="entry name" value="all-alpha NTP pyrophosphatases"/>
    <property type="match status" value="1"/>
</dbReference>